<dbReference type="EMBL" id="CAICTM010001069">
    <property type="protein sequence ID" value="CAB9520076.1"/>
    <property type="molecule type" value="Genomic_DNA"/>
</dbReference>
<dbReference type="AlphaFoldDB" id="A0A9N8HNC5"/>
<evidence type="ECO:0000313" key="3">
    <source>
        <dbReference type="Proteomes" id="UP001153069"/>
    </source>
</evidence>
<comment type="caution">
    <text evidence="2">The sequence shown here is derived from an EMBL/GenBank/DDBJ whole genome shotgun (WGS) entry which is preliminary data.</text>
</comment>
<gene>
    <name evidence="2" type="ORF">SEMRO_1071_G237970.2</name>
</gene>
<evidence type="ECO:0000313" key="2">
    <source>
        <dbReference type="EMBL" id="CAB9520076.1"/>
    </source>
</evidence>
<evidence type="ECO:0000256" key="1">
    <source>
        <dbReference type="SAM" id="MobiDB-lite"/>
    </source>
</evidence>
<dbReference type="Proteomes" id="UP001153069">
    <property type="component" value="Unassembled WGS sequence"/>
</dbReference>
<organism evidence="2 3">
    <name type="scientific">Seminavis robusta</name>
    <dbReference type="NCBI Taxonomy" id="568900"/>
    <lineage>
        <taxon>Eukaryota</taxon>
        <taxon>Sar</taxon>
        <taxon>Stramenopiles</taxon>
        <taxon>Ochrophyta</taxon>
        <taxon>Bacillariophyta</taxon>
        <taxon>Bacillariophyceae</taxon>
        <taxon>Bacillariophycidae</taxon>
        <taxon>Naviculales</taxon>
        <taxon>Naviculaceae</taxon>
        <taxon>Seminavis</taxon>
    </lineage>
</organism>
<reference evidence="2" key="1">
    <citation type="submission" date="2020-06" db="EMBL/GenBank/DDBJ databases">
        <authorList>
            <consortium name="Plant Systems Biology data submission"/>
        </authorList>
    </citation>
    <scope>NUCLEOTIDE SEQUENCE</scope>
    <source>
        <strain evidence="2">D6</strain>
    </source>
</reference>
<name>A0A9N8HNC5_9STRA</name>
<proteinExistence type="predicted"/>
<accession>A0A9N8HNC5</accession>
<sequence length="349" mass="38735">MMIERFPAIQEEEESSCVMQIPVAWDPKTLTEIQVRVRPEWSQMINRFSSSGRNGMGAGAVERQTAEPGRPHTGSYPTGIAGTGRVSMAASTEETKPEQLSATQQELESCLQLLEEEGPGYLVHDSESITCTDKQDDEDEDDFAVESSFYDSFYDSFCTLGSSSSASSASSVSEFNFGDLDMTPFLQLSSSSSKNAIKDEEHPEAKHCGVNEEATVCSDSECLLLGRATSARDLDVPPQWLSMPQEESRRPSTTESATEELCDSSCKYHNKECSSPSVAEDTVLSTEHGHDDDDTWYAFEQEKAELEDERPPAEFDSVFHEFSYYYCNAIREVRSQHMYVFATDSATAS</sequence>
<feature type="region of interest" description="Disordered" evidence="1">
    <location>
        <begin position="49"/>
        <end position="104"/>
    </location>
</feature>
<keyword evidence="3" id="KW-1185">Reference proteome</keyword>
<protein>
    <submittedName>
        <fullName evidence="2">Uncharacterized protein</fullName>
    </submittedName>
</protein>